<reference evidence="4" key="2">
    <citation type="submission" date="2021-09" db="EMBL/GenBank/DDBJ databases">
        <authorList>
            <person name="Gilroy R."/>
        </authorList>
    </citation>
    <scope>NUCLEOTIDE SEQUENCE</scope>
    <source>
        <strain evidence="4">4100</strain>
    </source>
</reference>
<feature type="chain" id="PRO_5037485356" evidence="3">
    <location>
        <begin position="21"/>
        <end position="278"/>
    </location>
</feature>
<protein>
    <submittedName>
        <fullName evidence="4">Tetratricopeptide repeat protein</fullName>
    </submittedName>
</protein>
<dbReference type="InterPro" id="IPR011990">
    <property type="entry name" value="TPR-like_helical_dom_sf"/>
</dbReference>
<accession>A0A921EAP8</accession>
<evidence type="ECO:0000256" key="2">
    <source>
        <dbReference type="ARBA" id="ARBA00022803"/>
    </source>
</evidence>
<evidence type="ECO:0000313" key="4">
    <source>
        <dbReference type="EMBL" id="HJE39322.1"/>
    </source>
</evidence>
<gene>
    <name evidence="4" type="ORF">K8V47_06160</name>
</gene>
<dbReference type="Proteomes" id="UP000711407">
    <property type="component" value="Unassembled WGS sequence"/>
</dbReference>
<sequence>MKRFIPMLAVVLCASSYITAQESFNAILGRANNAENSQDWAAAEKAYRQLIADYPESRQISQIVANLALVQSLQGRDSVAIATLDEALAKNESDTLLLERRGQLRMNTDDVAGAMADFGKITEVNPDAFYAFYIHGSLALNSGDTVTAKKDFIRLRELVPGSEADHKAWAAYNTKINNYHAAITEYNALIARNPEIETYLGRAAAHMLLDQLDDASMDIADAMRIDPNDGEAYYLRAGLNKKRYQLDAAKEDGQKAISLGVDPRRVALLLGALPDELK</sequence>
<organism evidence="4 5">
    <name type="scientific">Candidatus Amulumruptor caecigallinarius</name>
    <dbReference type="NCBI Taxonomy" id="2109911"/>
    <lineage>
        <taxon>Bacteria</taxon>
        <taxon>Pseudomonadati</taxon>
        <taxon>Bacteroidota</taxon>
        <taxon>Bacteroidia</taxon>
        <taxon>Bacteroidales</taxon>
        <taxon>Muribaculaceae</taxon>
        <taxon>Candidatus Amulumruptor</taxon>
    </lineage>
</organism>
<dbReference type="SMART" id="SM00028">
    <property type="entry name" value="TPR"/>
    <property type="match status" value="5"/>
</dbReference>
<dbReference type="SUPFAM" id="SSF48452">
    <property type="entry name" value="TPR-like"/>
    <property type="match status" value="1"/>
</dbReference>
<dbReference type="GO" id="GO:0009279">
    <property type="term" value="C:cell outer membrane"/>
    <property type="evidence" value="ECO:0007669"/>
    <property type="project" value="TreeGrafter"/>
</dbReference>
<feature type="signal peptide" evidence="3">
    <location>
        <begin position="1"/>
        <end position="20"/>
    </location>
</feature>
<keyword evidence="2" id="KW-0802">TPR repeat</keyword>
<dbReference type="EMBL" id="DYXT01000029">
    <property type="protein sequence ID" value="HJE39322.1"/>
    <property type="molecule type" value="Genomic_DNA"/>
</dbReference>
<proteinExistence type="predicted"/>
<dbReference type="AlphaFoldDB" id="A0A921EAP8"/>
<evidence type="ECO:0000256" key="3">
    <source>
        <dbReference type="SAM" id="SignalP"/>
    </source>
</evidence>
<keyword evidence="1" id="KW-0677">Repeat</keyword>
<dbReference type="Pfam" id="PF13432">
    <property type="entry name" value="TPR_16"/>
    <property type="match status" value="1"/>
</dbReference>
<dbReference type="PANTHER" id="PTHR44858:SF1">
    <property type="entry name" value="UDP-N-ACETYLGLUCOSAMINE--PEPTIDE N-ACETYLGLUCOSAMINYLTRANSFERASE SPINDLY-RELATED"/>
    <property type="match status" value="1"/>
</dbReference>
<evidence type="ECO:0000256" key="1">
    <source>
        <dbReference type="ARBA" id="ARBA00022737"/>
    </source>
</evidence>
<evidence type="ECO:0000313" key="5">
    <source>
        <dbReference type="Proteomes" id="UP000711407"/>
    </source>
</evidence>
<dbReference type="InterPro" id="IPR050498">
    <property type="entry name" value="Ycf3"/>
</dbReference>
<dbReference type="PANTHER" id="PTHR44858">
    <property type="entry name" value="TETRATRICOPEPTIDE REPEAT PROTEIN 6"/>
    <property type="match status" value="1"/>
</dbReference>
<name>A0A921EAP8_9BACT</name>
<keyword evidence="3" id="KW-0732">Signal</keyword>
<dbReference type="InterPro" id="IPR019734">
    <property type="entry name" value="TPR_rpt"/>
</dbReference>
<comment type="caution">
    <text evidence="4">The sequence shown here is derived from an EMBL/GenBank/DDBJ whole genome shotgun (WGS) entry which is preliminary data.</text>
</comment>
<reference evidence="4" key="1">
    <citation type="journal article" date="2021" name="PeerJ">
        <title>Extensive microbial diversity within the chicken gut microbiome revealed by metagenomics and culture.</title>
        <authorList>
            <person name="Gilroy R."/>
            <person name="Ravi A."/>
            <person name="Getino M."/>
            <person name="Pursley I."/>
            <person name="Horton D.L."/>
            <person name="Alikhan N.F."/>
            <person name="Baker D."/>
            <person name="Gharbi K."/>
            <person name="Hall N."/>
            <person name="Watson M."/>
            <person name="Adriaenssens E.M."/>
            <person name="Foster-Nyarko E."/>
            <person name="Jarju S."/>
            <person name="Secka A."/>
            <person name="Antonio M."/>
            <person name="Oren A."/>
            <person name="Chaudhuri R.R."/>
            <person name="La Ragione R."/>
            <person name="Hildebrand F."/>
            <person name="Pallen M.J."/>
        </authorList>
    </citation>
    <scope>NUCLEOTIDE SEQUENCE</scope>
    <source>
        <strain evidence="4">4100</strain>
    </source>
</reference>
<dbReference type="Gene3D" id="1.25.40.10">
    <property type="entry name" value="Tetratricopeptide repeat domain"/>
    <property type="match status" value="2"/>
</dbReference>
<dbReference type="GO" id="GO:0046813">
    <property type="term" value="P:receptor-mediated virion attachment to host cell"/>
    <property type="evidence" value="ECO:0007669"/>
    <property type="project" value="TreeGrafter"/>
</dbReference>